<evidence type="ECO:0000313" key="3">
    <source>
        <dbReference type="Proteomes" id="UP001576784"/>
    </source>
</evidence>
<reference evidence="2 3" key="1">
    <citation type="submission" date="2024-09" db="EMBL/GenBank/DDBJ databases">
        <title>Floridaenema gen nov. (Aerosakkonemataceae, Aerosakkonematales ord. nov., Cyanobacteria) from benthic tropical and subtropical fresh waters, with the description of four new species.</title>
        <authorList>
            <person name="Moretto J.A."/>
            <person name="Berthold D.E."/>
            <person name="Lefler F.W."/>
            <person name="Huang I.-S."/>
            <person name="Laughinghouse H. IV."/>
        </authorList>
    </citation>
    <scope>NUCLEOTIDE SEQUENCE [LARGE SCALE GENOMIC DNA]</scope>
    <source>
        <strain evidence="2 3">BLCC-F50</strain>
    </source>
</reference>
<feature type="domain" description="ATP-grasp" evidence="1">
    <location>
        <begin position="125"/>
        <end position="260"/>
    </location>
</feature>
<evidence type="ECO:0000259" key="1">
    <source>
        <dbReference type="Pfam" id="PF18299"/>
    </source>
</evidence>
<name>A0ABV4Y287_9CYAN</name>
<proteinExistence type="predicted"/>
<dbReference type="EMBL" id="JBHFNR010000278">
    <property type="protein sequence ID" value="MFB2898106.1"/>
    <property type="molecule type" value="Genomic_DNA"/>
</dbReference>
<organism evidence="2 3">
    <name type="scientific">Floridaenema flaviceps BLCC-F50</name>
    <dbReference type="NCBI Taxonomy" id="3153642"/>
    <lineage>
        <taxon>Bacteria</taxon>
        <taxon>Bacillati</taxon>
        <taxon>Cyanobacteriota</taxon>
        <taxon>Cyanophyceae</taxon>
        <taxon>Oscillatoriophycideae</taxon>
        <taxon>Aerosakkonematales</taxon>
        <taxon>Aerosakkonemataceae</taxon>
        <taxon>Floridanema</taxon>
        <taxon>Floridanema flaviceps</taxon>
    </lineage>
</organism>
<protein>
    <submittedName>
        <fullName evidence="2">ATP-grasp domain-containing protein</fullName>
    </submittedName>
</protein>
<dbReference type="Pfam" id="PF18299">
    <property type="entry name" value="R2K_2"/>
    <property type="match status" value="1"/>
</dbReference>
<dbReference type="Proteomes" id="UP001576784">
    <property type="component" value="Unassembled WGS sequence"/>
</dbReference>
<keyword evidence="3" id="KW-1185">Reference proteome</keyword>
<dbReference type="InterPro" id="IPR041261">
    <property type="entry name" value="R2K_2"/>
</dbReference>
<evidence type="ECO:0000313" key="2">
    <source>
        <dbReference type="EMBL" id="MFB2898106.1"/>
    </source>
</evidence>
<dbReference type="RefSeq" id="WP_413267708.1">
    <property type="nucleotide sequence ID" value="NZ_JBHFNR010000278.1"/>
</dbReference>
<sequence length="281" mass="32908">MNKAKMNVKKVNWLIERNIFDADEQFLEELRKQGYIYKEIKYLNFRAQEANKYFPDGECVLFRGTLNLGRDILRTSWIPGAYMNEKNLRCSTYYAYFGEYLLNNKYFIFPLRELIRRKDEVLEYFKSEGEIFIRPDSNMKPFRAGIFDLQVLNTMQSLASELTSNETILVLVSSKRPIAKEWRFFVYKNEIITGSLYLIGEERVDERIQGGYLENYLSEVLKQVSWYPELLYTIDICESEGELYILELGSFSCAGEYGCDLGLIIEAGAKAAWEDYEAVNS</sequence>
<comment type="caution">
    <text evidence="2">The sequence shown here is derived from an EMBL/GenBank/DDBJ whole genome shotgun (WGS) entry which is preliminary data.</text>
</comment>
<accession>A0ABV4Y287</accession>
<gene>
    <name evidence="2" type="ORF">ACE1CI_34760</name>
</gene>